<feature type="transmembrane region" description="Helical" evidence="1">
    <location>
        <begin position="111"/>
        <end position="130"/>
    </location>
</feature>
<evidence type="ECO:0008006" key="5">
    <source>
        <dbReference type="Google" id="ProtNLM"/>
    </source>
</evidence>
<proteinExistence type="predicted"/>
<accession>A0A077M5F0</accession>
<organism evidence="3 4">
    <name type="scientific">Nostocoides japonicum T1-X7</name>
    <dbReference type="NCBI Taxonomy" id="1194083"/>
    <lineage>
        <taxon>Bacteria</taxon>
        <taxon>Bacillati</taxon>
        <taxon>Actinomycetota</taxon>
        <taxon>Actinomycetes</taxon>
        <taxon>Micrococcales</taxon>
        <taxon>Intrasporangiaceae</taxon>
        <taxon>Nostocoides</taxon>
    </lineage>
</organism>
<evidence type="ECO:0000313" key="3">
    <source>
        <dbReference type="EMBL" id="CCH80297.1"/>
    </source>
</evidence>
<keyword evidence="1" id="KW-0812">Transmembrane</keyword>
<comment type="caution">
    <text evidence="3">The sequence shown here is derived from an EMBL/GenBank/DDBJ whole genome shotgun (WGS) entry which is preliminary data.</text>
</comment>
<dbReference type="EMBL" id="CAJB01000372">
    <property type="protein sequence ID" value="CCH79452.1"/>
    <property type="molecule type" value="Genomic_DNA"/>
</dbReference>
<dbReference type="AlphaFoldDB" id="A0A077M5F0"/>
<dbReference type="Proteomes" id="UP000035721">
    <property type="component" value="Unassembled WGS sequence"/>
</dbReference>
<feature type="transmembrane region" description="Helical" evidence="1">
    <location>
        <begin position="56"/>
        <end position="79"/>
    </location>
</feature>
<evidence type="ECO:0000313" key="4">
    <source>
        <dbReference type="Proteomes" id="UP000035721"/>
    </source>
</evidence>
<gene>
    <name evidence="2" type="ORF">BN12_4330005</name>
    <name evidence="3" type="ORF">BN12_850002</name>
</gene>
<sequence length="152" mass="15596">MSPSPRPDDVSQITRGTRRIRAIAALVCGVEAVALLGFCGFYLLEIARGEQDDTTRALMSAVLIALFAVALGFLAIQWVRSSPWVRTPTIVWNLLLLPVTWGLVQSGRVPVALAVGGVAIVGLGAAILAGDADGGPDGVGDGGVHGDGGPRA</sequence>
<protein>
    <recommendedName>
        <fullName evidence="5">Integral membrane protein</fullName>
    </recommendedName>
</protein>
<evidence type="ECO:0000313" key="2">
    <source>
        <dbReference type="EMBL" id="CCH79452.1"/>
    </source>
</evidence>
<keyword evidence="1" id="KW-0472">Membrane</keyword>
<evidence type="ECO:0000256" key="1">
    <source>
        <dbReference type="SAM" id="Phobius"/>
    </source>
</evidence>
<feature type="transmembrane region" description="Helical" evidence="1">
    <location>
        <begin position="20"/>
        <end position="44"/>
    </location>
</feature>
<feature type="transmembrane region" description="Helical" evidence="1">
    <location>
        <begin position="85"/>
        <end position="104"/>
    </location>
</feature>
<dbReference type="EMBL" id="CAJB01000420">
    <property type="protein sequence ID" value="CCH80297.1"/>
    <property type="molecule type" value="Genomic_DNA"/>
</dbReference>
<reference evidence="3" key="1">
    <citation type="submission" date="2012-05" db="EMBL/GenBank/DDBJ databases">
        <authorList>
            <person name="McIlroy S."/>
        </authorList>
    </citation>
    <scope>NUCLEOTIDE SEQUENCE</scope>
    <source>
        <strain evidence="3">T1-X7</strain>
    </source>
</reference>
<keyword evidence="4" id="KW-1185">Reference proteome</keyword>
<name>A0A077M5F0_9MICO</name>
<dbReference type="STRING" id="1194083.BN12_4330005"/>
<dbReference type="RefSeq" id="WP_235432372.1">
    <property type="nucleotide sequence ID" value="NZ_HF570958.1"/>
</dbReference>
<reference evidence="3 4" key="2">
    <citation type="journal article" date="2013" name="ISME J.">
        <title>A metabolic model for members of the genus Tetrasphaera involved in enhanced biological phosphorus removal.</title>
        <authorList>
            <person name="Kristiansen R."/>
            <person name="Nguyen H.T.T."/>
            <person name="Saunders A.M."/>
            <person name="Nielsen J.L."/>
            <person name="Wimmer R."/>
            <person name="Le V.Q."/>
            <person name="McIlroy S.J."/>
            <person name="Petrovski S."/>
            <person name="Seviour R.J."/>
            <person name="Calteau A."/>
            <person name="Nielsen K.L."/>
            <person name="Nielsen P.H."/>
        </authorList>
    </citation>
    <scope>NUCLEOTIDE SEQUENCE [LARGE SCALE GENOMIC DNA]</scope>
    <source>
        <strain evidence="3 4">T1-X7</strain>
    </source>
</reference>
<keyword evidence="1" id="KW-1133">Transmembrane helix</keyword>